<sequence length="405" mass="46664">MTQPIVVKDPDHGVGLKKMEEMLPTTFHRFPNLPTELRLNIWKAACFPCTANQRGLHYIDLRTLAERLIAGVVIFNRDSMEMRALHPDFQTSPKDQQVVGRANRSAYMWDAGLWKACRESREIISMHFQLNIWRGTQGKGIDPLELDQGLSKACRQHLSKELLDSLTPEDLEEIFGKRQSPESSADEREPFLPTGLLFRSQEDAERFIVMPTRDLFCIKTGGDPRSQLPVTVVDPHLHVPCPNGQKIVLRQSFNLVLEYGWGNALYIYLLNKAARWGPHWRVKEDTVFYDCDYAYVEVDNNYFGFYPAEPAETSAMLRFLWRVWKLWTVAFCEDCTDDEICMICRDVPGFDLTKNVKVLVRHEKEAAGDQLEDRLDELDKMDNGNDCEIEHESEDGKEAKVASEF</sequence>
<evidence type="ECO:0000313" key="3">
    <source>
        <dbReference type="EMBL" id="KAF4944808.1"/>
    </source>
</evidence>
<feature type="domain" description="2EXR" evidence="2">
    <location>
        <begin position="27"/>
        <end position="127"/>
    </location>
</feature>
<dbReference type="AlphaFoldDB" id="A0A8H4WNC6"/>
<organism evidence="3 4">
    <name type="scientific">Fusarium gaditjirri</name>
    <dbReference type="NCBI Taxonomy" id="282569"/>
    <lineage>
        <taxon>Eukaryota</taxon>
        <taxon>Fungi</taxon>
        <taxon>Dikarya</taxon>
        <taxon>Ascomycota</taxon>
        <taxon>Pezizomycotina</taxon>
        <taxon>Sordariomycetes</taxon>
        <taxon>Hypocreomycetidae</taxon>
        <taxon>Hypocreales</taxon>
        <taxon>Nectriaceae</taxon>
        <taxon>Fusarium</taxon>
        <taxon>Fusarium nisikadoi species complex</taxon>
    </lineage>
</organism>
<dbReference type="OrthoDB" id="3596450at2759"/>
<evidence type="ECO:0000259" key="2">
    <source>
        <dbReference type="Pfam" id="PF20150"/>
    </source>
</evidence>
<dbReference type="PANTHER" id="PTHR35910">
    <property type="entry name" value="2EXR DOMAIN-CONTAINING PROTEIN"/>
    <property type="match status" value="1"/>
</dbReference>
<proteinExistence type="predicted"/>
<reference evidence="3" key="2">
    <citation type="submission" date="2020-05" db="EMBL/GenBank/DDBJ databases">
        <authorList>
            <person name="Kim H.-S."/>
            <person name="Proctor R.H."/>
            <person name="Brown D.W."/>
        </authorList>
    </citation>
    <scope>NUCLEOTIDE SEQUENCE</scope>
    <source>
        <strain evidence="3">NRRL 45417</strain>
    </source>
</reference>
<dbReference type="Pfam" id="PF20150">
    <property type="entry name" value="2EXR"/>
    <property type="match status" value="1"/>
</dbReference>
<protein>
    <recommendedName>
        <fullName evidence="2">2EXR domain-containing protein</fullName>
    </recommendedName>
</protein>
<dbReference type="EMBL" id="JABFAI010000402">
    <property type="protein sequence ID" value="KAF4944808.1"/>
    <property type="molecule type" value="Genomic_DNA"/>
</dbReference>
<feature type="region of interest" description="Disordered" evidence="1">
    <location>
        <begin position="385"/>
        <end position="405"/>
    </location>
</feature>
<dbReference type="Proteomes" id="UP000604273">
    <property type="component" value="Unassembled WGS sequence"/>
</dbReference>
<name>A0A8H4WNC6_9HYPO</name>
<comment type="caution">
    <text evidence="3">The sequence shown here is derived from an EMBL/GenBank/DDBJ whole genome shotgun (WGS) entry which is preliminary data.</text>
</comment>
<gene>
    <name evidence="3" type="ORF">FGADI_12403</name>
</gene>
<evidence type="ECO:0000256" key="1">
    <source>
        <dbReference type="SAM" id="MobiDB-lite"/>
    </source>
</evidence>
<dbReference type="PANTHER" id="PTHR35910:SF1">
    <property type="entry name" value="2EXR DOMAIN-CONTAINING PROTEIN"/>
    <property type="match status" value="1"/>
</dbReference>
<evidence type="ECO:0000313" key="4">
    <source>
        <dbReference type="Proteomes" id="UP000604273"/>
    </source>
</evidence>
<reference evidence="3" key="1">
    <citation type="journal article" date="2020" name="BMC Genomics">
        <title>Correction to: Identification and distribution of gene clusters required for synthesis of sphingolipid metabolism inhibitors in diverse species of the filamentous fungus Fusarium.</title>
        <authorList>
            <person name="Kim H.S."/>
            <person name="Lohmar J.M."/>
            <person name="Busman M."/>
            <person name="Brown D.W."/>
            <person name="Naumann T.A."/>
            <person name="Divon H.H."/>
            <person name="Lysoe E."/>
            <person name="Uhlig S."/>
            <person name="Proctor R.H."/>
        </authorList>
    </citation>
    <scope>NUCLEOTIDE SEQUENCE</scope>
    <source>
        <strain evidence="3">NRRL 45417</strain>
    </source>
</reference>
<keyword evidence="4" id="KW-1185">Reference proteome</keyword>
<dbReference type="InterPro" id="IPR045518">
    <property type="entry name" value="2EXR"/>
</dbReference>
<accession>A0A8H4WNC6</accession>